<reference evidence="3 4" key="1">
    <citation type="submission" date="2018-11" db="EMBL/GenBank/DDBJ databases">
        <title>Aureibaculum marinum gen. nov., sp. nov., a member of the family Flavobacteriaceae isolated from the Bohai Sea.</title>
        <authorList>
            <person name="Ji X."/>
        </authorList>
    </citation>
    <scope>NUCLEOTIDE SEQUENCE [LARGE SCALE GENOMIC DNA]</scope>
    <source>
        <strain evidence="3 4">BH-SD17</strain>
    </source>
</reference>
<dbReference type="InterPro" id="IPR028974">
    <property type="entry name" value="TSP_type-3_rpt"/>
</dbReference>
<dbReference type="PROSITE" id="PS51841">
    <property type="entry name" value="LTD"/>
    <property type="match status" value="1"/>
</dbReference>
<organism evidence="3 4">
    <name type="scientific">Aureibaculum marinum</name>
    <dbReference type="NCBI Taxonomy" id="2487930"/>
    <lineage>
        <taxon>Bacteria</taxon>
        <taxon>Pseudomonadati</taxon>
        <taxon>Bacteroidota</taxon>
        <taxon>Flavobacteriia</taxon>
        <taxon>Flavobacteriales</taxon>
        <taxon>Flavobacteriaceae</taxon>
        <taxon>Aureibaculum</taxon>
    </lineage>
</organism>
<evidence type="ECO:0000313" key="4">
    <source>
        <dbReference type="Proteomes" id="UP000270856"/>
    </source>
</evidence>
<feature type="domain" description="LTD" evidence="2">
    <location>
        <begin position="857"/>
        <end position="1026"/>
    </location>
</feature>
<feature type="region of interest" description="Disordered" evidence="1">
    <location>
        <begin position="427"/>
        <end position="455"/>
    </location>
</feature>
<feature type="region of interest" description="Disordered" evidence="1">
    <location>
        <begin position="479"/>
        <end position="507"/>
    </location>
</feature>
<dbReference type="InterPro" id="IPR001322">
    <property type="entry name" value="Lamin_tail_dom"/>
</dbReference>
<comment type="caution">
    <text evidence="3">The sequence shown here is derived from an EMBL/GenBank/DDBJ whole genome shotgun (WGS) entry which is preliminary data.</text>
</comment>
<dbReference type="EMBL" id="RPFJ01000074">
    <property type="protein sequence ID" value="RPD91250.1"/>
    <property type="molecule type" value="Genomic_DNA"/>
</dbReference>
<gene>
    <name evidence="3" type="ORF">EGM88_15035</name>
</gene>
<dbReference type="NCBIfam" id="TIGR01451">
    <property type="entry name" value="B_ant_repeat"/>
    <property type="match status" value="1"/>
</dbReference>
<dbReference type="Proteomes" id="UP000270856">
    <property type="component" value="Unassembled WGS sequence"/>
</dbReference>
<feature type="compositionally biased region" description="Acidic residues" evidence="1">
    <location>
        <begin position="486"/>
        <end position="507"/>
    </location>
</feature>
<accession>A0A3N4NGK9</accession>
<feature type="compositionally biased region" description="Acidic residues" evidence="1">
    <location>
        <begin position="807"/>
        <end position="816"/>
    </location>
</feature>
<dbReference type="Gene3D" id="4.10.1080.10">
    <property type="entry name" value="TSP type-3 repeat"/>
    <property type="match status" value="2"/>
</dbReference>
<name>A0A3N4NGK9_9FLAO</name>
<dbReference type="InterPro" id="IPR001434">
    <property type="entry name" value="OmcB-like_DUF11"/>
</dbReference>
<proteinExistence type="predicted"/>
<feature type="compositionally biased region" description="Acidic residues" evidence="1">
    <location>
        <begin position="434"/>
        <end position="448"/>
    </location>
</feature>
<dbReference type="Pfam" id="PF01345">
    <property type="entry name" value="DUF11"/>
    <property type="match status" value="1"/>
</dbReference>
<dbReference type="InterPro" id="IPR047589">
    <property type="entry name" value="DUF11_rpt"/>
</dbReference>
<protein>
    <submittedName>
        <fullName evidence="3">DUF11 domain-containing protein</fullName>
    </submittedName>
</protein>
<dbReference type="SUPFAM" id="SSF103647">
    <property type="entry name" value="TSP type-3 repeat"/>
    <property type="match status" value="1"/>
</dbReference>
<feature type="region of interest" description="Disordered" evidence="1">
    <location>
        <begin position="737"/>
        <end position="834"/>
    </location>
</feature>
<evidence type="ECO:0000256" key="1">
    <source>
        <dbReference type="SAM" id="MobiDB-lite"/>
    </source>
</evidence>
<dbReference type="AlphaFoldDB" id="A0A3N4NGK9"/>
<evidence type="ECO:0000313" key="3">
    <source>
        <dbReference type="EMBL" id="RPD91250.1"/>
    </source>
</evidence>
<dbReference type="GO" id="GO:0005509">
    <property type="term" value="F:calcium ion binding"/>
    <property type="evidence" value="ECO:0007669"/>
    <property type="project" value="InterPro"/>
</dbReference>
<dbReference type="Gene3D" id="2.60.40.1170">
    <property type="entry name" value="Mu homology domain, subdomain B"/>
    <property type="match status" value="1"/>
</dbReference>
<keyword evidence="4" id="KW-1185">Reference proteome</keyword>
<evidence type="ECO:0000259" key="2">
    <source>
        <dbReference type="PROSITE" id="PS51841"/>
    </source>
</evidence>
<sequence length="1233" mass="130135">MGPILGNILIASNQLRFTGILLDNNIRRSLNLEDVDVAILTLDYDATSRGGETMDVELWNKTTGLWDVVYTIDTDIVGSMSYLLNENQISDESAIRFISRSGAWGIFDRMYIDNVQFETFTDTDGDGIAENIDIDDDNDGILDVVENTNCSSLSQTFNYSSHYTDGEDPTLASSSENGVIFNFNRKTTAGVTLFDGNIESSSPFSGFNNYWIFNQTNNSSIDKTTATISFSIPIMVSFTLLDVDADASSWIDKVIVNGYVNGSLVTLTASDFILNATYTKYNGLNEFEGIADTDSNGNVSITFPTLVDKIEIIYSDDESPFGSQVLGISPITYCPPIDTDGDGRPDSVDLDSDNDGIPDNIESQTTLGYIEPSGFDIDKNGLDDAYEVISGSGEGLTPINAESADSPDYIDLDSDNDLLLDSDESGIVLTNSDSDGDGLDDSMDETTDYSDPGGIIDNPISGSYIMWDSDGDVASGGDVNYRDANDDGSDTDGDGISDGIDIDDDNDGILDTDECPPVTGSVDSGNNTTNITGFYASNGNSVLGFTINPEYASGVLSSTSGVQIRWDQGTTDAITTVDLILDTPSTGTLKSVILGNGAEGVTAGTQNAYKEITLTWSGGGSAVLNDPLDEVTGRVTGDVLNSGDIIEINNGVRYSLQDTEWSVEVDMSSVSTFPTTVSFYADSSINGSTNYNREGFAFTPVISCPDADGDGLSNNLDLDSDGDGIPDHVEAQTTLGYALPSGNDIDGNGLDDAYETTPGSGEGLTPVDTDALLSSPDAIPDYLDLNSDNEGANDTEEARITLSGNDADTDGLDDATDATADYSDPGGTIDNPLSGPVIIIDLDNDASTGGDVDFRDDDTSCTITAGIIINEKSNGNGGSQDWVELLVVGDAADPTAPVDLTGWFIDDNNGDFEGAVSTGVAQGSLVLGSAFNAVTPGSIIVIYNQSDKDAAIPADDPTDSDGDGVYILPGNHASLSGCSNSPSTSNSSYLPCTPVAASWSRIAFRNSGDAVQTRRPDGTFYHGYSTGNVGAPFPNFPCGGQSFNLGSGGVGSTFSFQCGDWEDSTNFIRTDQTGRTPGEVNSVENQYFVSKVINGTLDYSNLNNINNCAGADLSLKKSVNNSTPNVGDAISFRIIITNNGSLDASLIEVQDVLPSDFTYNHIPANYSASEGVVTFDASSRTMTWNAGSYVLTTGSSMTLIYTVTVDVCGEFKNRAEITNSSQLDVDSTPGNGN</sequence>